<proteinExistence type="predicted"/>
<dbReference type="Proteomes" id="UP001153365">
    <property type="component" value="Unassembled WGS sequence"/>
</dbReference>
<keyword evidence="2" id="KW-0732">Signal</keyword>
<evidence type="ECO:0000313" key="3">
    <source>
        <dbReference type="EMBL" id="CAH7672109.1"/>
    </source>
</evidence>
<feature type="compositionally biased region" description="Polar residues" evidence="1">
    <location>
        <begin position="411"/>
        <end position="434"/>
    </location>
</feature>
<reference evidence="3" key="1">
    <citation type="submission" date="2022-06" db="EMBL/GenBank/DDBJ databases">
        <authorList>
            <consortium name="SYNGENTA / RWTH Aachen University"/>
        </authorList>
    </citation>
    <scope>NUCLEOTIDE SEQUENCE</scope>
</reference>
<name>A0AAV0ARU6_PHAPC</name>
<comment type="caution">
    <text evidence="3">The sequence shown here is derived from an EMBL/GenBank/DDBJ whole genome shotgun (WGS) entry which is preliminary data.</text>
</comment>
<feature type="region of interest" description="Disordered" evidence="1">
    <location>
        <begin position="387"/>
        <end position="453"/>
    </location>
</feature>
<organism evidence="3 4">
    <name type="scientific">Phakopsora pachyrhizi</name>
    <name type="common">Asian soybean rust disease fungus</name>
    <dbReference type="NCBI Taxonomy" id="170000"/>
    <lineage>
        <taxon>Eukaryota</taxon>
        <taxon>Fungi</taxon>
        <taxon>Dikarya</taxon>
        <taxon>Basidiomycota</taxon>
        <taxon>Pucciniomycotina</taxon>
        <taxon>Pucciniomycetes</taxon>
        <taxon>Pucciniales</taxon>
        <taxon>Phakopsoraceae</taxon>
        <taxon>Phakopsora</taxon>
    </lineage>
</organism>
<gene>
    <name evidence="3" type="ORF">PPACK8108_LOCUS6896</name>
</gene>
<keyword evidence="4" id="KW-1185">Reference proteome</keyword>
<evidence type="ECO:0000256" key="2">
    <source>
        <dbReference type="SAM" id="SignalP"/>
    </source>
</evidence>
<protein>
    <submittedName>
        <fullName evidence="3">Uncharacterized protein</fullName>
    </submittedName>
</protein>
<dbReference type="EMBL" id="CALTRL010001325">
    <property type="protein sequence ID" value="CAH7672109.1"/>
    <property type="molecule type" value="Genomic_DNA"/>
</dbReference>
<accession>A0AAV0ARU6</accession>
<feature type="region of interest" description="Disordered" evidence="1">
    <location>
        <begin position="472"/>
        <end position="509"/>
    </location>
</feature>
<dbReference type="AlphaFoldDB" id="A0AAV0ARU6"/>
<feature type="chain" id="PRO_5043583586" evidence="2">
    <location>
        <begin position="20"/>
        <end position="509"/>
    </location>
</feature>
<feature type="signal peptide" evidence="2">
    <location>
        <begin position="1"/>
        <end position="19"/>
    </location>
</feature>
<evidence type="ECO:0000256" key="1">
    <source>
        <dbReference type="SAM" id="MobiDB-lite"/>
    </source>
</evidence>
<evidence type="ECO:0000313" key="4">
    <source>
        <dbReference type="Proteomes" id="UP001153365"/>
    </source>
</evidence>
<sequence length="509" mass="56523">MKQITILFIVVLIAAGAQASFLPVIKAAKGPGHEATEEIINGKPLLNPNFEAFQGRTQRYEGSSELKFPQPIEYQRGESGFSMGNKKLHLGTPNTFPFEDKPTESVADMKGPKKGPKLFGVYLIQEQSTPKAIETNYRSPKFVKQIESPETSGKKLYNPTAINQEKNLHKAGDASYNTNFIKQEIDLPKAIGKTSHAPADINKELGSIQAAQAFYTEKAINQGVSYQEQDIYSRNAGSYHPKAIKQEIQSLKVTGQKYYHPKDLKQDILFPKSEQSSYSPRAIKQEIESPKHEGQASNNPLAISQGIGLPKTENIYYTSKAIKQEIESPKHEGQASNNPLAISQGIAIKQEVESPKSIGQAFFSPISIKQEIESPKAEQQLYPPYAIKQEIESLEDGGPENYSPIAAEHPSYNSRPIDQNTQSTKETGQTSSTPIDKKKGIYSLNGGNQLHDSKNIEQEIYSLKQVKRVLENSDAHFPQPGYNSIKRKKEDPPNNGFNPLNDLRTSPKK</sequence>